<keyword evidence="2" id="KW-1185">Reference proteome</keyword>
<gene>
    <name evidence="1" type="ORF">K503DRAFT_788374</name>
</gene>
<dbReference type="AlphaFoldDB" id="A0A1B7MD85"/>
<dbReference type="InParanoid" id="A0A1B7MD85"/>
<organism evidence="1 2">
    <name type="scientific">Rhizopogon vinicolor AM-OR11-026</name>
    <dbReference type="NCBI Taxonomy" id="1314800"/>
    <lineage>
        <taxon>Eukaryota</taxon>
        <taxon>Fungi</taxon>
        <taxon>Dikarya</taxon>
        <taxon>Basidiomycota</taxon>
        <taxon>Agaricomycotina</taxon>
        <taxon>Agaricomycetes</taxon>
        <taxon>Agaricomycetidae</taxon>
        <taxon>Boletales</taxon>
        <taxon>Suillineae</taxon>
        <taxon>Rhizopogonaceae</taxon>
        <taxon>Rhizopogon</taxon>
    </lineage>
</organism>
<name>A0A1B7MD85_9AGAM</name>
<evidence type="ECO:0000313" key="2">
    <source>
        <dbReference type="Proteomes" id="UP000092154"/>
    </source>
</evidence>
<sequence length="118" mass="13620">MMQWSMWNLADCGPTYCKNLALAFLDHVISASPPQAQGTSKRFVLIPIYAERLKLAPSVPEYSLAHVATNITWWTKWRQENVVVKEEAAPESLQRIAARYRSREATRWQQQPPSPFFN</sequence>
<accession>A0A1B7MD85</accession>
<evidence type="ECO:0000313" key="1">
    <source>
        <dbReference type="EMBL" id="OAX30554.1"/>
    </source>
</evidence>
<dbReference type="EMBL" id="KV450279">
    <property type="protein sequence ID" value="OAX30554.1"/>
    <property type="molecule type" value="Genomic_DNA"/>
</dbReference>
<dbReference type="Proteomes" id="UP000092154">
    <property type="component" value="Unassembled WGS sequence"/>
</dbReference>
<protein>
    <submittedName>
        <fullName evidence="1">Uncharacterized protein</fullName>
    </submittedName>
</protein>
<reference evidence="1 2" key="1">
    <citation type="submission" date="2016-06" db="EMBL/GenBank/DDBJ databases">
        <title>Comparative genomics of the ectomycorrhizal sister species Rhizopogon vinicolor and Rhizopogon vesiculosus (Basidiomycota: Boletales) reveals a divergence of the mating type B locus.</title>
        <authorList>
            <consortium name="DOE Joint Genome Institute"/>
            <person name="Mujic A.B."/>
            <person name="Kuo A."/>
            <person name="Tritt A."/>
            <person name="Lipzen A."/>
            <person name="Chen C."/>
            <person name="Johnson J."/>
            <person name="Sharma A."/>
            <person name="Barry K."/>
            <person name="Grigoriev I.V."/>
            <person name="Spatafora J.W."/>
        </authorList>
    </citation>
    <scope>NUCLEOTIDE SEQUENCE [LARGE SCALE GENOMIC DNA]</scope>
    <source>
        <strain evidence="1 2">AM-OR11-026</strain>
    </source>
</reference>
<feature type="non-terminal residue" evidence="1">
    <location>
        <position position="118"/>
    </location>
</feature>
<proteinExistence type="predicted"/>